<dbReference type="InterPro" id="IPR036641">
    <property type="entry name" value="HPT_dom_sf"/>
</dbReference>
<dbReference type="AlphaFoldDB" id="A0A1H5T6K9"/>
<dbReference type="Proteomes" id="UP000236742">
    <property type="component" value="Unassembled WGS sequence"/>
</dbReference>
<dbReference type="SUPFAM" id="SSF47226">
    <property type="entry name" value="Histidine-containing phosphotransfer domain, HPT domain"/>
    <property type="match status" value="1"/>
</dbReference>
<name>A0A1H5T6K9_9RHOB</name>
<evidence type="ECO:0000313" key="2">
    <source>
        <dbReference type="Proteomes" id="UP000236742"/>
    </source>
</evidence>
<evidence type="ECO:0000313" key="1">
    <source>
        <dbReference type="EMBL" id="SEF58419.1"/>
    </source>
</evidence>
<proteinExistence type="predicted"/>
<reference evidence="1 2" key="1">
    <citation type="submission" date="2016-10" db="EMBL/GenBank/DDBJ databases">
        <authorList>
            <person name="de Groot N.N."/>
        </authorList>
    </citation>
    <scope>NUCLEOTIDE SEQUENCE [LARGE SCALE GENOMIC DNA]</scope>
    <source>
        <strain evidence="1 2">DSM 23413</strain>
    </source>
</reference>
<accession>A0A1H5T6K9</accession>
<sequence>MIAPGRGGHETIGVNVVGQLLTLRQVETVRLDPDRLELLYSQMGEAAADDVICRAVEELAIRLTRTEQQWRNGDWHEMARTARSLIAIADQVGMTKLARIAGDVVQAARAGDSAAVGATLFRLIRVGERSLTAIWDLQDLSG</sequence>
<dbReference type="Gene3D" id="1.20.120.160">
    <property type="entry name" value="HPT domain"/>
    <property type="match status" value="1"/>
</dbReference>
<dbReference type="EMBL" id="FNVD01000002">
    <property type="protein sequence ID" value="SEF58419.1"/>
    <property type="molecule type" value="Genomic_DNA"/>
</dbReference>
<protein>
    <recommendedName>
        <fullName evidence="3">Hpt domain-containing protein</fullName>
    </recommendedName>
</protein>
<organism evidence="1 2">
    <name type="scientific">Jhaorihella thermophila</name>
    <dbReference type="NCBI Taxonomy" id="488547"/>
    <lineage>
        <taxon>Bacteria</taxon>
        <taxon>Pseudomonadati</taxon>
        <taxon>Pseudomonadota</taxon>
        <taxon>Alphaproteobacteria</taxon>
        <taxon>Rhodobacterales</taxon>
        <taxon>Paracoccaceae</taxon>
        <taxon>Jhaorihella</taxon>
    </lineage>
</organism>
<gene>
    <name evidence="1" type="ORF">SAMN05421751_102109</name>
</gene>
<evidence type="ECO:0008006" key="3">
    <source>
        <dbReference type="Google" id="ProtNLM"/>
    </source>
</evidence>
<keyword evidence="2" id="KW-1185">Reference proteome</keyword>
<dbReference type="GO" id="GO:0000160">
    <property type="term" value="P:phosphorelay signal transduction system"/>
    <property type="evidence" value="ECO:0007669"/>
    <property type="project" value="InterPro"/>
</dbReference>